<sequence>MTANPLILTLTLNKEAFEFFTSLRDAHFPPERNFLKAHLTLFHHLPPGESTIHEVLSAVCLHQKQMKLEVPGLMNIGNGVAYKIASEELQQLHKNLQQQWQPLLIPQDKQKLHPHITVQNKVAPAVAKELESTLKDTFVPFTIVGIGLTLWEYMGGPWKLYREYSFQP</sequence>
<dbReference type="Gene3D" id="3.90.1140.10">
    <property type="entry name" value="Cyclic phosphodiesterase"/>
    <property type="match status" value="1"/>
</dbReference>
<dbReference type="InterPro" id="IPR009097">
    <property type="entry name" value="Cyclic_Pdiesterase"/>
</dbReference>
<dbReference type="AlphaFoldDB" id="A0A3M9MUH7"/>
<organism evidence="1 2">
    <name type="scientific">Rufibacter latericius</name>
    <dbReference type="NCBI Taxonomy" id="2487040"/>
    <lineage>
        <taxon>Bacteria</taxon>
        <taxon>Pseudomonadati</taxon>
        <taxon>Bacteroidota</taxon>
        <taxon>Cytophagia</taxon>
        <taxon>Cytophagales</taxon>
        <taxon>Hymenobacteraceae</taxon>
        <taxon>Rufibacter</taxon>
    </lineage>
</organism>
<keyword evidence="1" id="KW-0436">Ligase</keyword>
<dbReference type="GO" id="GO:0016874">
    <property type="term" value="F:ligase activity"/>
    <property type="evidence" value="ECO:0007669"/>
    <property type="project" value="UniProtKB-KW"/>
</dbReference>
<reference evidence="1 2" key="1">
    <citation type="submission" date="2018-11" db="EMBL/GenBank/DDBJ databases">
        <title>Rufibacter latericius sp. nov., isolated from water in Baiyang Lake.</title>
        <authorList>
            <person name="Yang Y."/>
        </authorList>
    </citation>
    <scope>NUCLEOTIDE SEQUENCE [LARGE SCALE GENOMIC DNA]</scope>
    <source>
        <strain evidence="1 2">R-22-1c-1</strain>
    </source>
</reference>
<dbReference type="OrthoDB" id="793003at2"/>
<accession>A0A3M9MUH7</accession>
<dbReference type="RefSeq" id="WP_123126233.1">
    <property type="nucleotide sequence ID" value="NZ_RJJD01000003.1"/>
</dbReference>
<gene>
    <name evidence="1" type="ORF">EFB08_07045</name>
</gene>
<evidence type="ECO:0000313" key="2">
    <source>
        <dbReference type="Proteomes" id="UP000272117"/>
    </source>
</evidence>
<dbReference type="EMBL" id="RJJD01000003">
    <property type="protein sequence ID" value="RNI29174.1"/>
    <property type="molecule type" value="Genomic_DNA"/>
</dbReference>
<dbReference type="SUPFAM" id="SSF55144">
    <property type="entry name" value="LigT-like"/>
    <property type="match status" value="1"/>
</dbReference>
<dbReference type="Proteomes" id="UP000272117">
    <property type="component" value="Unassembled WGS sequence"/>
</dbReference>
<protein>
    <submittedName>
        <fullName evidence="1">2'-5' RNA ligase family protein</fullName>
    </submittedName>
</protein>
<proteinExistence type="predicted"/>
<evidence type="ECO:0000313" key="1">
    <source>
        <dbReference type="EMBL" id="RNI29174.1"/>
    </source>
</evidence>
<name>A0A3M9MUH7_9BACT</name>
<dbReference type="Pfam" id="PF13563">
    <property type="entry name" value="2_5_RNA_ligase2"/>
    <property type="match status" value="1"/>
</dbReference>
<keyword evidence="2" id="KW-1185">Reference proteome</keyword>
<comment type="caution">
    <text evidence="1">The sequence shown here is derived from an EMBL/GenBank/DDBJ whole genome shotgun (WGS) entry which is preliminary data.</text>
</comment>